<dbReference type="EMBL" id="FOHK01000006">
    <property type="protein sequence ID" value="SET33160.1"/>
    <property type="molecule type" value="Genomic_DNA"/>
</dbReference>
<accession>A0A1I0DKY3</accession>
<dbReference type="AlphaFoldDB" id="A0A1I0DKY3"/>
<dbReference type="Gene3D" id="1.10.530.10">
    <property type="match status" value="1"/>
</dbReference>
<gene>
    <name evidence="2" type="ORF">SAMN05660429_01565</name>
</gene>
<reference evidence="2 3" key="1">
    <citation type="submission" date="2016-10" db="EMBL/GenBank/DDBJ databases">
        <authorList>
            <person name="de Groot N.N."/>
        </authorList>
    </citation>
    <scope>NUCLEOTIDE SEQUENCE [LARGE SCALE GENOMIC DNA]</scope>
    <source>
        <strain evidence="2 3">DSM 19706</strain>
    </source>
</reference>
<dbReference type="GO" id="GO:0004040">
    <property type="term" value="F:amidase activity"/>
    <property type="evidence" value="ECO:0007669"/>
    <property type="project" value="InterPro"/>
</dbReference>
<dbReference type="Proteomes" id="UP000199308">
    <property type="component" value="Unassembled WGS sequence"/>
</dbReference>
<dbReference type="PANTHER" id="PTHR40572">
    <property type="entry name" value="PROTEIN BAX"/>
    <property type="match status" value="1"/>
</dbReference>
<proteinExistence type="predicted"/>
<dbReference type="InterPro" id="IPR053195">
    <property type="entry name" value="Bax-like"/>
</dbReference>
<protein>
    <submittedName>
        <fullName evidence="2">Uncharacterized FlgJ-related protein</fullName>
    </submittedName>
</protein>
<evidence type="ECO:0000259" key="1">
    <source>
        <dbReference type="Pfam" id="PF01832"/>
    </source>
</evidence>
<evidence type="ECO:0000313" key="3">
    <source>
        <dbReference type="Proteomes" id="UP000199308"/>
    </source>
</evidence>
<dbReference type="PANTHER" id="PTHR40572:SF1">
    <property type="entry name" value="PROTEIN BAX"/>
    <property type="match status" value="1"/>
</dbReference>
<dbReference type="STRING" id="349064.SAMN05660429_01565"/>
<organism evidence="2 3">
    <name type="scientific">Thalassotalea agarivorans</name>
    <name type="common">Thalassomonas agarivorans</name>
    <dbReference type="NCBI Taxonomy" id="349064"/>
    <lineage>
        <taxon>Bacteria</taxon>
        <taxon>Pseudomonadati</taxon>
        <taxon>Pseudomonadota</taxon>
        <taxon>Gammaproteobacteria</taxon>
        <taxon>Alteromonadales</taxon>
        <taxon>Colwelliaceae</taxon>
        <taxon>Thalassotalea</taxon>
    </lineage>
</organism>
<dbReference type="Pfam" id="PF01832">
    <property type="entry name" value="Glucosaminidase"/>
    <property type="match status" value="1"/>
</dbReference>
<feature type="domain" description="Mannosyl-glycoprotein endo-beta-N-acetylglucosamidase-like" evidence="1">
    <location>
        <begin position="164"/>
        <end position="292"/>
    </location>
</feature>
<name>A0A1I0DKY3_THASX</name>
<sequence>MVSMYWDFIMKNVLHFAKAACLFLIILSFNQLALASQNANQDNASSKQIKIADLHHLMEVFQEHNYTTKSWQEGNKEVPRFMFNHVSANWSKTSSHIPVKQKKGVFFRLMAPLILLSNEAILEERKVAETADVTSQTFQSLAQKYRLQPSGHFYSEQDRAALLQRIDIIPPSLALAQSAEESGWATSRFTIEGNAFFGQWDFSGKGMVPKNQRKELGNYGLKRFDSPYASVQGYMLNINTGNAYHKLRDLRAQLRAENKTITGMELATTLDKYSERGQDYIDGIQAMIRYNKLQGVDQAYLAEEEVIHLITDSE</sequence>
<evidence type="ECO:0000313" key="2">
    <source>
        <dbReference type="EMBL" id="SET33160.1"/>
    </source>
</evidence>
<dbReference type="InterPro" id="IPR002901">
    <property type="entry name" value="MGlyc_endo_b_GlcNAc-like_dom"/>
</dbReference>
<dbReference type="OrthoDB" id="9788155at2"/>
<keyword evidence="3" id="KW-1185">Reference proteome</keyword>